<feature type="transmembrane region" description="Helical" evidence="2">
    <location>
        <begin position="360"/>
        <end position="380"/>
    </location>
</feature>
<evidence type="ECO:0000313" key="4">
    <source>
        <dbReference type="EMBL" id="THV27893.1"/>
    </source>
</evidence>
<evidence type="ECO:0000256" key="2">
    <source>
        <dbReference type="SAM" id="Phobius"/>
    </source>
</evidence>
<evidence type="ECO:0000259" key="3">
    <source>
        <dbReference type="Pfam" id="PF20597"/>
    </source>
</evidence>
<accession>A0A4S8PC40</accession>
<dbReference type="AlphaFoldDB" id="A0A4S8PC40"/>
<dbReference type="Pfam" id="PF20597">
    <property type="entry name" value="pAdhesive_15"/>
    <property type="match status" value="1"/>
</dbReference>
<evidence type="ECO:0000313" key="5">
    <source>
        <dbReference type="Proteomes" id="UP000305792"/>
    </source>
</evidence>
<name>A0A4S8PC40_9ACTN</name>
<organism evidence="4 5">
    <name type="scientific">Glycomyces paridis</name>
    <dbReference type="NCBI Taxonomy" id="2126555"/>
    <lineage>
        <taxon>Bacteria</taxon>
        <taxon>Bacillati</taxon>
        <taxon>Actinomycetota</taxon>
        <taxon>Actinomycetes</taxon>
        <taxon>Glycomycetales</taxon>
        <taxon>Glycomycetaceae</taxon>
        <taxon>Glycomyces</taxon>
    </lineage>
</organism>
<dbReference type="NCBIfam" id="TIGR04215">
    <property type="entry name" value="choice_anch_A"/>
    <property type="match status" value="1"/>
</dbReference>
<dbReference type="InterPro" id="IPR026588">
    <property type="entry name" value="Choice_anch_A"/>
</dbReference>
<feature type="domain" description="Choice-of-anchor A" evidence="3">
    <location>
        <begin position="41"/>
        <end position="317"/>
    </location>
</feature>
<protein>
    <submittedName>
        <fullName evidence="4">Choice-of-anchor A family protein</fullName>
    </submittedName>
</protein>
<feature type="region of interest" description="Disordered" evidence="1">
    <location>
        <begin position="329"/>
        <end position="352"/>
    </location>
</feature>
<proteinExistence type="predicted"/>
<dbReference type="RefSeq" id="WP_136530126.1">
    <property type="nucleotide sequence ID" value="NZ_STGX01000009.1"/>
</dbReference>
<keyword evidence="2" id="KW-0472">Membrane</keyword>
<keyword evidence="5" id="KW-1185">Reference proteome</keyword>
<reference evidence="4 5" key="1">
    <citation type="journal article" date="2018" name="Int. J. Syst. Evol. Microbiol.">
        <title>Glycomyces paridis sp. nov., isolated from the medicinal plant Paris polyphylla.</title>
        <authorList>
            <person name="Fang X.M."/>
            <person name="Bai J.L."/>
            <person name="Su J."/>
            <person name="Zhao L.L."/>
            <person name="Liu H.Y."/>
            <person name="Ma B.P."/>
            <person name="Zhang Y.Q."/>
            <person name="Yu L.Y."/>
        </authorList>
    </citation>
    <scope>NUCLEOTIDE SEQUENCE [LARGE SCALE GENOMIC DNA]</scope>
    <source>
        <strain evidence="4 5">CPCC 204357</strain>
    </source>
</reference>
<sequence>MSLSPSSTLFARIGAGGAVGALALGTVLAGGAAAAPATVDPLAGAEGFNAVSRYGTALASTEMDGPLAVGGDLTLLGGYNIAAHTPGAFTAPGDEVPSALVVAGGVDWAASDGYARVLDGYVKIGDLTGTEVLTEDANQAVRSTRAVPSAGGYDADLRVETTLDQSAASVGAGTGLDFEALFADFRDRSDLLASCTGAGVLNVTGEELNAVGEFAFPTAPSAEAPVVINVDTTGTGGVFDWSTPNLPGIGAALAPYVIWNFPDATELTLTGGDTVEGSIYAPRAAFTDESASNVEGAIVAETLSLGTAAANGGEVHHEPFTGTFECEGGETVPGGETPTESGSATPGDDTALPVTGASTLTVAGIAAAALAAGAAALWAVRARRTRTEH</sequence>
<feature type="compositionally biased region" description="Low complexity" evidence="1">
    <location>
        <begin position="329"/>
        <end position="342"/>
    </location>
</feature>
<comment type="caution">
    <text evidence="4">The sequence shown here is derived from an EMBL/GenBank/DDBJ whole genome shotgun (WGS) entry which is preliminary data.</text>
</comment>
<dbReference type="Proteomes" id="UP000305792">
    <property type="component" value="Unassembled WGS sequence"/>
</dbReference>
<keyword evidence="2" id="KW-0812">Transmembrane</keyword>
<gene>
    <name evidence="4" type="ORF">E9998_12930</name>
</gene>
<keyword evidence="2" id="KW-1133">Transmembrane helix</keyword>
<dbReference type="EMBL" id="STGX01000009">
    <property type="protein sequence ID" value="THV27893.1"/>
    <property type="molecule type" value="Genomic_DNA"/>
</dbReference>
<evidence type="ECO:0000256" key="1">
    <source>
        <dbReference type="SAM" id="MobiDB-lite"/>
    </source>
</evidence>
<dbReference type="OrthoDB" id="3404418at2"/>